<dbReference type="Proteomes" id="UP000239863">
    <property type="component" value="Unassembled WGS sequence"/>
</dbReference>
<protein>
    <recommendedName>
        <fullName evidence="5">Deoxyuridine 5'-triphosphate nucleotidohydrolase</fullName>
        <shortName evidence="5">dUTPase</shortName>
        <ecNumber evidence="5">3.6.1.23</ecNumber>
    </recommendedName>
    <alternativeName>
        <fullName evidence="5">dUTP pyrophosphatase</fullName>
    </alternativeName>
</protein>
<dbReference type="RefSeq" id="WP_104410322.1">
    <property type="nucleotide sequence ID" value="NZ_PTIS01000014.1"/>
</dbReference>
<dbReference type="InterPro" id="IPR033704">
    <property type="entry name" value="dUTPase_trimeric"/>
</dbReference>
<dbReference type="Pfam" id="PF00692">
    <property type="entry name" value="dUTPase"/>
    <property type="match status" value="1"/>
</dbReference>
<sequence length="145" mass="15789">MYNLKVKLIHKEARLPVSAHKGDAGLDLFSVEEMEIKPGESKLIHTGIIIELPENTEAQIRPRSGLALKNGITVLNTPGTIDEGYRGEIAIILINHGKETFKVEKAMKIAQMVIKPTILVNVEEVTELTTESERGQGGFGSSGLS</sequence>
<name>A0A2S6FW13_9CLOT</name>
<feature type="binding site" evidence="5">
    <location>
        <begin position="80"/>
        <end position="82"/>
    </location>
    <ligand>
        <name>substrate</name>
    </ligand>
</feature>
<dbReference type="UniPathway" id="UPA00610">
    <property type="reaction ID" value="UER00666"/>
</dbReference>
<evidence type="ECO:0000256" key="5">
    <source>
        <dbReference type="HAMAP-Rule" id="MF_00116"/>
    </source>
</evidence>
<feature type="binding site" evidence="5">
    <location>
        <position position="76"/>
    </location>
    <ligand>
        <name>substrate</name>
    </ligand>
</feature>
<dbReference type="GO" id="GO:0000287">
    <property type="term" value="F:magnesium ion binding"/>
    <property type="evidence" value="ECO:0007669"/>
    <property type="project" value="UniProtKB-UniRule"/>
</dbReference>
<dbReference type="InterPro" id="IPR008181">
    <property type="entry name" value="dUTPase"/>
</dbReference>
<comment type="caution">
    <text evidence="7">The sequence shown here is derived from an EMBL/GenBank/DDBJ whole genome shotgun (WGS) entry which is preliminary data.</text>
</comment>
<reference evidence="7 8" key="1">
    <citation type="submission" date="2018-02" db="EMBL/GenBank/DDBJ databases">
        <title>Genomic Encyclopedia of Archaeal and Bacterial Type Strains, Phase II (KMG-II): from individual species to whole genera.</title>
        <authorList>
            <person name="Goeker M."/>
        </authorList>
    </citation>
    <scope>NUCLEOTIDE SEQUENCE [LARGE SCALE GENOMIC DNA]</scope>
    <source>
        <strain evidence="7 8">DSM 15099</strain>
    </source>
</reference>
<keyword evidence="5" id="KW-0460">Magnesium</keyword>
<organism evidence="7 8">
    <name type="scientific">Clostridium algidicarnis DSM 15099</name>
    <dbReference type="NCBI Taxonomy" id="1121295"/>
    <lineage>
        <taxon>Bacteria</taxon>
        <taxon>Bacillati</taxon>
        <taxon>Bacillota</taxon>
        <taxon>Clostridia</taxon>
        <taxon>Eubacteriales</taxon>
        <taxon>Clostridiaceae</taxon>
        <taxon>Clostridium</taxon>
    </lineage>
</organism>
<keyword evidence="2 5" id="KW-0378">Hydrolase</keyword>
<dbReference type="STRING" id="37659.GCA_000703125_01337"/>
<accession>A0A2S6FW13</accession>
<dbReference type="GO" id="GO:0006226">
    <property type="term" value="P:dUMP biosynthetic process"/>
    <property type="evidence" value="ECO:0007669"/>
    <property type="project" value="UniProtKB-UniRule"/>
</dbReference>
<evidence type="ECO:0000313" key="7">
    <source>
        <dbReference type="EMBL" id="PPK46980.1"/>
    </source>
</evidence>
<dbReference type="InterPro" id="IPR029054">
    <property type="entry name" value="dUTPase-like"/>
</dbReference>
<evidence type="ECO:0000256" key="2">
    <source>
        <dbReference type="ARBA" id="ARBA00022801"/>
    </source>
</evidence>
<dbReference type="GO" id="GO:0004170">
    <property type="term" value="F:dUTP diphosphatase activity"/>
    <property type="evidence" value="ECO:0007669"/>
    <property type="project" value="UniProtKB-UniRule"/>
</dbReference>
<dbReference type="SUPFAM" id="SSF51283">
    <property type="entry name" value="dUTPase-like"/>
    <property type="match status" value="1"/>
</dbReference>
<evidence type="ECO:0000256" key="4">
    <source>
        <dbReference type="ARBA" id="ARBA00047686"/>
    </source>
</evidence>
<evidence type="ECO:0000259" key="6">
    <source>
        <dbReference type="Pfam" id="PF00692"/>
    </source>
</evidence>
<comment type="pathway">
    <text evidence="5">Pyrimidine metabolism; dUMP biosynthesis; dUMP from dCTP (dUTP route): step 2/2.</text>
</comment>
<keyword evidence="3 5" id="KW-0546">Nucleotide metabolism</keyword>
<proteinExistence type="inferred from homology"/>
<feature type="domain" description="dUTPase-like" evidence="6">
    <location>
        <begin position="12"/>
        <end position="143"/>
    </location>
</feature>
<dbReference type="Gene3D" id="2.70.40.10">
    <property type="match status" value="1"/>
</dbReference>
<comment type="cofactor">
    <cofactor evidence="5">
        <name>Mg(2+)</name>
        <dbReference type="ChEBI" id="CHEBI:18420"/>
    </cofactor>
</comment>
<comment type="caution">
    <text evidence="5">Lacks conserved residue(s) required for the propagation of feature annotation.</text>
</comment>
<comment type="similarity">
    <text evidence="1 5">Belongs to the dUTPase family.</text>
</comment>
<dbReference type="EC" id="3.6.1.23" evidence="5"/>
<dbReference type="GO" id="GO:0046081">
    <property type="term" value="P:dUTP catabolic process"/>
    <property type="evidence" value="ECO:0007669"/>
    <property type="project" value="InterPro"/>
</dbReference>
<dbReference type="PANTHER" id="PTHR11241:SF0">
    <property type="entry name" value="DEOXYURIDINE 5'-TRIPHOSPHATE NUCLEOTIDOHYDROLASE"/>
    <property type="match status" value="1"/>
</dbReference>
<keyword evidence="5" id="KW-0479">Metal-binding</keyword>
<dbReference type="HAMAP" id="MF_00116">
    <property type="entry name" value="dUTPase_bact"/>
    <property type="match status" value="1"/>
</dbReference>
<gene>
    <name evidence="5" type="primary">dut</name>
    <name evidence="7" type="ORF">BD821_11420</name>
</gene>
<dbReference type="InterPro" id="IPR036157">
    <property type="entry name" value="dUTPase-like_sf"/>
</dbReference>
<evidence type="ECO:0000313" key="8">
    <source>
        <dbReference type="Proteomes" id="UP000239863"/>
    </source>
</evidence>
<feature type="binding site" evidence="5">
    <location>
        <begin position="63"/>
        <end position="65"/>
    </location>
    <ligand>
        <name>substrate</name>
    </ligand>
</feature>
<evidence type="ECO:0000256" key="3">
    <source>
        <dbReference type="ARBA" id="ARBA00023080"/>
    </source>
</evidence>
<dbReference type="CDD" id="cd07557">
    <property type="entry name" value="trimeric_dUTPase"/>
    <property type="match status" value="1"/>
</dbReference>
<dbReference type="NCBIfam" id="TIGR00576">
    <property type="entry name" value="dut"/>
    <property type="match status" value="1"/>
</dbReference>
<comment type="catalytic activity">
    <reaction evidence="4 5">
        <text>dUTP + H2O = dUMP + diphosphate + H(+)</text>
        <dbReference type="Rhea" id="RHEA:10248"/>
        <dbReference type="ChEBI" id="CHEBI:15377"/>
        <dbReference type="ChEBI" id="CHEBI:15378"/>
        <dbReference type="ChEBI" id="CHEBI:33019"/>
        <dbReference type="ChEBI" id="CHEBI:61555"/>
        <dbReference type="ChEBI" id="CHEBI:246422"/>
        <dbReference type="EC" id="3.6.1.23"/>
    </reaction>
</comment>
<dbReference type="OrthoDB" id="9809956at2"/>
<dbReference type="PANTHER" id="PTHR11241">
    <property type="entry name" value="DEOXYURIDINE 5'-TRIPHOSPHATE NUCLEOTIDOHYDROLASE"/>
    <property type="match status" value="1"/>
</dbReference>
<comment type="function">
    <text evidence="5">This enzyme is involved in nucleotide metabolism: it produces dUMP, the immediate precursor of thymidine nucleotides and it decreases the intracellular concentration of dUTP so that uracil cannot be incorporated into DNA.</text>
</comment>
<dbReference type="NCBIfam" id="NF001862">
    <property type="entry name" value="PRK00601.1"/>
    <property type="match status" value="1"/>
</dbReference>
<dbReference type="AlphaFoldDB" id="A0A2S6FW13"/>
<dbReference type="EMBL" id="PTIS01000014">
    <property type="protein sequence ID" value="PPK46980.1"/>
    <property type="molecule type" value="Genomic_DNA"/>
</dbReference>
<evidence type="ECO:0000256" key="1">
    <source>
        <dbReference type="ARBA" id="ARBA00006581"/>
    </source>
</evidence>